<proteinExistence type="predicted"/>
<feature type="compositionally biased region" description="Polar residues" evidence="3">
    <location>
        <begin position="1"/>
        <end position="10"/>
    </location>
</feature>
<feature type="compositionally biased region" description="Basic and acidic residues" evidence="3">
    <location>
        <begin position="45"/>
        <end position="54"/>
    </location>
</feature>
<keyword evidence="2" id="KW-0131">Cell cycle</keyword>
<evidence type="ECO:0000256" key="3">
    <source>
        <dbReference type="SAM" id="MobiDB-lite"/>
    </source>
</evidence>
<dbReference type="PANTHER" id="PTHR33142">
    <property type="entry name" value="CYCLIN-DEPENDENT PROTEIN KINASE INHIBITOR SMR13"/>
    <property type="match status" value="1"/>
</dbReference>
<keyword evidence="1" id="KW-0649">Protein kinase inhibitor</keyword>
<comment type="caution">
    <text evidence="4">The sequence shown here is derived from an EMBL/GenBank/DDBJ whole genome shotgun (WGS) entry which is preliminary data.</text>
</comment>
<dbReference type="GO" id="GO:0004860">
    <property type="term" value="F:protein kinase inhibitor activity"/>
    <property type="evidence" value="ECO:0007669"/>
    <property type="project" value="UniProtKB-KW"/>
</dbReference>
<dbReference type="Proteomes" id="UP001293593">
    <property type="component" value="Unassembled WGS sequence"/>
</dbReference>
<dbReference type="PANTHER" id="PTHR33142:SF65">
    <property type="entry name" value="CYCLIN-DEPENDENT PROTEIN KINASE INHIBITOR SMR2-LIKE"/>
    <property type="match status" value="1"/>
</dbReference>
<reference evidence="4" key="1">
    <citation type="submission" date="2023-10" db="EMBL/GenBank/DDBJ databases">
        <title>Chromosome-level genome of the transformable northern wattle, Acacia crassicarpa.</title>
        <authorList>
            <person name="Massaro I."/>
            <person name="Sinha N.R."/>
            <person name="Poethig S."/>
            <person name="Leichty A.R."/>
        </authorList>
    </citation>
    <scope>NUCLEOTIDE SEQUENCE</scope>
    <source>
        <strain evidence="4">Acra3RX</strain>
        <tissue evidence="4">Leaf</tissue>
    </source>
</reference>
<evidence type="ECO:0000256" key="2">
    <source>
        <dbReference type="ARBA" id="ARBA00023306"/>
    </source>
</evidence>
<evidence type="ECO:0000313" key="5">
    <source>
        <dbReference type="Proteomes" id="UP001293593"/>
    </source>
</evidence>
<accession>A0AAE1IQQ3</accession>
<sequence>MAVPNSQVFLSHNILVTPEDPQDRGDERRRPASSPPLKITIPTSFEDKRDDEGLKTPTSSIHRISEMLHCPPAPRKPKSLPSKKRRASSPRPLLLLDLSAEVDSWSPTPFVVDVGGQIKKFKKS</sequence>
<feature type="compositionally biased region" description="Basic and acidic residues" evidence="3">
    <location>
        <begin position="21"/>
        <end position="30"/>
    </location>
</feature>
<dbReference type="GO" id="GO:0032875">
    <property type="term" value="P:regulation of DNA endoreduplication"/>
    <property type="evidence" value="ECO:0007669"/>
    <property type="project" value="InterPro"/>
</dbReference>
<evidence type="ECO:0000313" key="4">
    <source>
        <dbReference type="EMBL" id="KAK4254955.1"/>
    </source>
</evidence>
<dbReference type="InterPro" id="IPR040389">
    <property type="entry name" value="SMR"/>
</dbReference>
<dbReference type="GO" id="GO:0005634">
    <property type="term" value="C:nucleus"/>
    <property type="evidence" value="ECO:0007669"/>
    <property type="project" value="TreeGrafter"/>
</dbReference>
<gene>
    <name evidence="4" type="ORF">QN277_008024</name>
</gene>
<feature type="region of interest" description="Disordered" evidence="3">
    <location>
        <begin position="1"/>
        <end position="90"/>
    </location>
</feature>
<name>A0AAE1IQQ3_9FABA</name>
<protein>
    <submittedName>
        <fullName evidence="4">Uncharacterized protein</fullName>
    </submittedName>
</protein>
<dbReference type="EMBL" id="JAWXYG010000013">
    <property type="protein sequence ID" value="KAK4254955.1"/>
    <property type="molecule type" value="Genomic_DNA"/>
</dbReference>
<keyword evidence="5" id="KW-1185">Reference proteome</keyword>
<organism evidence="4 5">
    <name type="scientific">Acacia crassicarpa</name>
    <name type="common">northern wattle</name>
    <dbReference type="NCBI Taxonomy" id="499986"/>
    <lineage>
        <taxon>Eukaryota</taxon>
        <taxon>Viridiplantae</taxon>
        <taxon>Streptophyta</taxon>
        <taxon>Embryophyta</taxon>
        <taxon>Tracheophyta</taxon>
        <taxon>Spermatophyta</taxon>
        <taxon>Magnoliopsida</taxon>
        <taxon>eudicotyledons</taxon>
        <taxon>Gunneridae</taxon>
        <taxon>Pentapetalae</taxon>
        <taxon>rosids</taxon>
        <taxon>fabids</taxon>
        <taxon>Fabales</taxon>
        <taxon>Fabaceae</taxon>
        <taxon>Caesalpinioideae</taxon>
        <taxon>mimosoid clade</taxon>
        <taxon>Acacieae</taxon>
        <taxon>Acacia</taxon>
    </lineage>
</organism>
<feature type="compositionally biased region" description="Basic residues" evidence="3">
    <location>
        <begin position="75"/>
        <end position="88"/>
    </location>
</feature>
<evidence type="ECO:0000256" key="1">
    <source>
        <dbReference type="ARBA" id="ARBA00023013"/>
    </source>
</evidence>
<dbReference type="AlphaFoldDB" id="A0AAE1IQQ3"/>